<dbReference type="GO" id="GO:0005524">
    <property type="term" value="F:ATP binding"/>
    <property type="evidence" value="ECO:0007669"/>
    <property type="project" value="InterPro"/>
</dbReference>
<accession>A0A1G2RW92</accession>
<dbReference type="SUPFAM" id="SSF103642">
    <property type="entry name" value="Sec-C motif"/>
    <property type="match status" value="1"/>
</dbReference>
<evidence type="ECO:0000313" key="2">
    <source>
        <dbReference type="EMBL" id="OHA76582.1"/>
    </source>
</evidence>
<dbReference type="Proteomes" id="UP000178222">
    <property type="component" value="Unassembled WGS sequence"/>
</dbReference>
<dbReference type="GO" id="GO:0008233">
    <property type="term" value="F:peptidase activity"/>
    <property type="evidence" value="ECO:0007669"/>
    <property type="project" value="InterPro"/>
</dbReference>
<dbReference type="Gene3D" id="3.10.450.50">
    <property type="match status" value="1"/>
</dbReference>
<dbReference type="GO" id="GO:0006508">
    <property type="term" value="P:proteolysis"/>
    <property type="evidence" value="ECO:0007669"/>
    <property type="project" value="InterPro"/>
</dbReference>
<evidence type="ECO:0000259" key="1">
    <source>
        <dbReference type="Pfam" id="PF03412"/>
    </source>
</evidence>
<evidence type="ECO:0000313" key="3">
    <source>
        <dbReference type="Proteomes" id="UP000178222"/>
    </source>
</evidence>
<dbReference type="InterPro" id="IPR004027">
    <property type="entry name" value="SEC_C_motif"/>
</dbReference>
<comment type="caution">
    <text evidence="2">The sequence shown here is derived from an EMBL/GenBank/DDBJ whole genome shotgun (WGS) entry which is preliminary data.</text>
</comment>
<dbReference type="Pfam" id="PF03412">
    <property type="entry name" value="Peptidase_C39"/>
    <property type="match status" value="1"/>
</dbReference>
<dbReference type="Pfam" id="PF02810">
    <property type="entry name" value="SEC-C"/>
    <property type="match status" value="1"/>
</dbReference>
<gene>
    <name evidence="2" type="ORF">A3J30_04550</name>
</gene>
<name>A0A1G2RW92_9BACT</name>
<dbReference type="EMBL" id="MHUL01000031">
    <property type="protein sequence ID" value="OHA76582.1"/>
    <property type="molecule type" value="Genomic_DNA"/>
</dbReference>
<organism evidence="2 3">
    <name type="scientific">Candidatus Wildermuthbacteria bacterium RIFCSPLOWO2_02_FULL_47_9c</name>
    <dbReference type="NCBI Taxonomy" id="1802466"/>
    <lineage>
        <taxon>Bacteria</taxon>
        <taxon>Candidatus Wildermuthiibacteriota</taxon>
    </lineage>
</organism>
<sequence>MTDYEDGLYSWVPRAVVALAERIPGTRHISVMDYGKFAEKGEEYLKEFMPGEWFEDQKRNASVGFQKEQKAAQDLIQKNLLEQKVRFTKEDFESLLDKHLLIALVNGKKLAQLEGNVGHFVVVYGQDEENFIIHDPGLPAREAWKAQKDLFLHAFQGELILVPKGDVPIGVEVSRNDPCLCGSGKKYKKCHGK</sequence>
<feature type="domain" description="Peptidase C39" evidence="1">
    <location>
        <begin position="103"/>
        <end position="164"/>
    </location>
</feature>
<protein>
    <recommendedName>
        <fullName evidence="1">Peptidase C39 domain-containing protein</fullName>
    </recommendedName>
</protein>
<dbReference type="GO" id="GO:0016020">
    <property type="term" value="C:membrane"/>
    <property type="evidence" value="ECO:0007669"/>
    <property type="project" value="InterPro"/>
</dbReference>
<proteinExistence type="predicted"/>
<dbReference type="InterPro" id="IPR005074">
    <property type="entry name" value="Peptidase_C39"/>
</dbReference>
<dbReference type="AlphaFoldDB" id="A0A1G2RW92"/>
<reference evidence="2 3" key="1">
    <citation type="journal article" date="2016" name="Nat. Commun.">
        <title>Thousands of microbial genomes shed light on interconnected biogeochemical processes in an aquifer system.</title>
        <authorList>
            <person name="Anantharaman K."/>
            <person name="Brown C.T."/>
            <person name="Hug L.A."/>
            <person name="Sharon I."/>
            <person name="Castelle C.J."/>
            <person name="Probst A.J."/>
            <person name="Thomas B.C."/>
            <person name="Singh A."/>
            <person name="Wilkins M.J."/>
            <person name="Karaoz U."/>
            <person name="Brodie E.L."/>
            <person name="Williams K.H."/>
            <person name="Hubbard S.S."/>
            <person name="Banfield J.F."/>
        </authorList>
    </citation>
    <scope>NUCLEOTIDE SEQUENCE [LARGE SCALE GENOMIC DNA]</scope>
</reference>